<proteinExistence type="predicted"/>
<keyword evidence="1" id="KW-0175">Coiled coil</keyword>
<accession>A0A426TUD8</accession>
<evidence type="ECO:0000313" key="2">
    <source>
        <dbReference type="EMBL" id="RRR68752.1"/>
    </source>
</evidence>
<dbReference type="SUPFAM" id="SSF140453">
    <property type="entry name" value="EsxAB dimer-like"/>
    <property type="match status" value="1"/>
</dbReference>
<dbReference type="InterPro" id="IPR036689">
    <property type="entry name" value="ESAT-6-like_sf"/>
</dbReference>
<evidence type="ECO:0008006" key="4">
    <source>
        <dbReference type="Google" id="ProtNLM"/>
    </source>
</evidence>
<dbReference type="Gene3D" id="1.10.287.1060">
    <property type="entry name" value="ESAT-6-like"/>
    <property type="match status" value="1"/>
</dbReference>
<evidence type="ECO:0000256" key="1">
    <source>
        <dbReference type="SAM" id="Coils"/>
    </source>
</evidence>
<sequence length="114" mass="12625">MSVESFMIKLARAILQNVVREITAQRQSLIDDVTQPLNAIVQAVNSGVWRGNGADAFVQDLSSITIPGIGKIGDMIDKFTGDVNSAQEIIERADQQCEQMIRSQLYDAFDFYKG</sequence>
<organism evidence="2 3">
    <name type="scientific">Candidatus Viridilinea halotolerans</name>
    <dbReference type="NCBI Taxonomy" id="2491704"/>
    <lineage>
        <taxon>Bacteria</taxon>
        <taxon>Bacillati</taxon>
        <taxon>Chloroflexota</taxon>
        <taxon>Chloroflexia</taxon>
        <taxon>Chloroflexales</taxon>
        <taxon>Chloroflexineae</taxon>
        <taxon>Oscillochloridaceae</taxon>
        <taxon>Candidatus Viridilinea</taxon>
    </lineage>
</organism>
<dbReference type="AlphaFoldDB" id="A0A426TUD8"/>
<protein>
    <recommendedName>
        <fullName evidence="4">WXG100 family type VII secretion target</fullName>
    </recommendedName>
</protein>
<name>A0A426TUD8_9CHLR</name>
<feature type="coiled-coil region" evidence="1">
    <location>
        <begin position="76"/>
        <end position="103"/>
    </location>
</feature>
<gene>
    <name evidence="2" type="ORF">EI684_17120</name>
</gene>
<evidence type="ECO:0000313" key="3">
    <source>
        <dbReference type="Proteomes" id="UP000280307"/>
    </source>
</evidence>
<reference evidence="2 3" key="1">
    <citation type="submission" date="2018-12" db="EMBL/GenBank/DDBJ databases">
        <title>Genome Sequence of Candidatus Viridilinea halotolerans isolated from saline sulfide-rich spring.</title>
        <authorList>
            <person name="Grouzdev D.S."/>
            <person name="Burganskaya E.I."/>
            <person name="Krutkina M.S."/>
            <person name="Sukhacheva M.V."/>
            <person name="Gorlenko V.M."/>
        </authorList>
    </citation>
    <scope>NUCLEOTIDE SEQUENCE [LARGE SCALE GENOMIC DNA]</scope>
    <source>
        <strain evidence="2">Chok-6</strain>
    </source>
</reference>
<comment type="caution">
    <text evidence="2">The sequence shown here is derived from an EMBL/GenBank/DDBJ whole genome shotgun (WGS) entry which is preliminary data.</text>
</comment>
<dbReference type="Proteomes" id="UP000280307">
    <property type="component" value="Unassembled WGS sequence"/>
</dbReference>
<dbReference type="EMBL" id="RSAS01000695">
    <property type="protein sequence ID" value="RRR68752.1"/>
    <property type="molecule type" value="Genomic_DNA"/>
</dbReference>